<evidence type="ECO:0000313" key="3">
    <source>
        <dbReference type="Proteomes" id="UP001164965"/>
    </source>
</evidence>
<dbReference type="EMBL" id="CP110615">
    <property type="protein sequence ID" value="UZJ23652.1"/>
    <property type="molecule type" value="Genomic_DNA"/>
</dbReference>
<accession>A0ABY6NW91</accession>
<evidence type="ECO:0000256" key="1">
    <source>
        <dbReference type="SAM" id="MobiDB-lite"/>
    </source>
</evidence>
<sequence length="104" mass="10832">MVLLDTAGADPDPTGHRTGGVPQQDAAAEDDQPPARGGLDAERGLARLDEGARSFVPSIELNVTRFAPSSTTAMFIGCPMRSASAVHARTTASACSSEMSRAMW</sequence>
<name>A0ABY6NW91_9NOCA</name>
<protein>
    <submittedName>
        <fullName evidence="2">Uncharacterized protein</fullName>
    </submittedName>
</protein>
<gene>
    <name evidence="2" type="ORF">RHODO2019_10555</name>
</gene>
<feature type="region of interest" description="Disordered" evidence="1">
    <location>
        <begin position="1"/>
        <end position="40"/>
    </location>
</feature>
<evidence type="ECO:0000313" key="2">
    <source>
        <dbReference type="EMBL" id="UZJ23652.1"/>
    </source>
</evidence>
<keyword evidence="3" id="KW-1185">Reference proteome</keyword>
<reference evidence="2" key="1">
    <citation type="submission" date="2022-10" db="EMBL/GenBank/DDBJ databases">
        <title>Rhodococcus sp.75.</title>
        <authorList>
            <person name="Sun M."/>
        </authorList>
    </citation>
    <scope>NUCLEOTIDE SEQUENCE</scope>
    <source>
        <strain evidence="2">75</strain>
    </source>
</reference>
<dbReference type="Proteomes" id="UP001164965">
    <property type="component" value="Chromosome"/>
</dbReference>
<proteinExistence type="predicted"/>
<organism evidence="2 3">
    <name type="scientific">Rhodococcus antarcticus</name>
    <dbReference type="NCBI Taxonomy" id="2987751"/>
    <lineage>
        <taxon>Bacteria</taxon>
        <taxon>Bacillati</taxon>
        <taxon>Actinomycetota</taxon>
        <taxon>Actinomycetes</taxon>
        <taxon>Mycobacteriales</taxon>
        <taxon>Nocardiaceae</taxon>
        <taxon>Rhodococcus</taxon>
    </lineage>
</organism>